<dbReference type="KEGG" id="kuy:FY550_02085"/>
<evidence type="ECO:0000313" key="4">
    <source>
        <dbReference type="Proteomes" id="UP000322553"/>
    </source>
</evidence>
<dbReference type="Gene3D" id="3.40.50.1820">
    <property type="entry name" value="alpha/beta hydrolase"/>
    <property type="match status" value="1"/>
</dbReference>
<dbReference type="RefSeq" id="WP_084388271.1">
    <property type="nucleotide sequence ID" value="NZ_CP043420.1"/>
</dbReference>
<dbReference type="Pfam" id="PF00756">
    <property type="entry name" value="Esterase"/>
    <property type="match status" value="1"/>
</dbReference>
<dbReference type="OrthoDB" id="9784036at2"/>
<dbReference type="InterPro" id="IPR052558">
    <property type="entry name" value="Siderophore_Hydrolase_D"/>
</dbReference>
<comment type="similarity">
    <text evidence="1">Belongs to the esterase D family.</text>
</comment>
<dbReference type="InterPro" id="IPR029058">
    <property type="entry name" value="AB_hydrolase_fold"/>
</dbReference>
<name>A0A5C0ZZ42_9GAMM</name>
<dbReference type="PANTHER" id="PTHR40841:SF2">
    <property type="entry name" value="SIDEROPHORE-DEGRADING ESTERASE (EUROFUNG)"/>
    <property type="match status" value="1"/>
</dbReference>
<organism evidence="3 4">
    <name type="scientific">Kushneria phosphatilytica</name>
    <dbReference type="NCBI Taxonomy" id="657387"/>
    <lineage>
        <taxon>Bacteria</taxon>
        <taxon>Pseudomonadati</taxon>
        <taxon>Pseudomonadota</taxon>
        <taxon>Gammaproteobacteria</taxon>
        <taxon>Oceanospirillales</taxon>
        <taxon>Halomonadaceae</taxon>
        <taxon>Kushneria</taxon>
    </lineage>
</organism>
<evidence type="ECO:0000256" key="2">
    <source>
        <dbReference type="ARBA" id="ARBA00022801"/>
    </source>
</evidence>
<dbReference type="GO" id="GO:0016788">
    <property type="term" value="F:hydrolase activity, acting on ester bonds"/>
    <property type="evidence" value="ECO:0007669"/>
    <property type="project" value="TreeGrafter"/>
</dbReference>
<sequence length="276" mass="30898">MLMCLSSPTPTEKWQSAVSGLTYPVRLWIPPGPPPAQGWPVVVVLDADTLFATFVEAIQRTSRRPEATGIAPAAVVGIACAPDAHSTGRERYRDYTFDPPAEEYMPGANEHGGDALLTFIVDQLLPELRDHWPLDGARQSLFGHSLAGYFVLNVLARRPGIFHTHVAISPSIWWNEQALREHMTRLTRRDIRLFIGVGEWEEHLAPWQSRAPDRKQSLARRRARRMISRASHMAATVSHLPGEPCVAFHVFPDEDHASVVLVALQRALRFMLAPSR</sequence>
<dbReference type="AlphaFoldDB" id="A0A5C0ZZ42"/>
<proteinExistence type="inferred from homology"/>
<gene>
    <name evidence="3" type="ORF">FY550_02085</name>
</gene>
<keyword evidence="2 3" id="KW-0378">Hydrolase</keyword>
<accession>A0A5C0ZZ42</accession>
<dbReference type="InterPro" id="IPR000801">
    <property type="entry name" value="Esterase-like"/>
</dbReference>
<keyword evidence="4" id="KW-1185">Reference proteome</keyword>
<dbReference type="EMBL" id="CP043420">
    <property type="protein sequence ID" value="QEL10039.1"/>
    <property type="molecule type" value="Genomic_DNA"/>
</dbReference>
<evidence type="ECO:0000313" key="3">
    <source>
        <dbReference type="EMBL" id="QEL10039.1"/>
    </source>
</evidence>
<evidence type="ECO:0000256" key="1">
    <source>
        <dbReference type="ARBA" id="ARBA00005622"/>
    </source>
</evidence>
<dbReference type="Proteomes" id="UP000322553">
    <property type="component" value="Chromosome"/>
</dbReference>
<dbReference type="SUPFAM" id="SSF53474">
    <property type="entry name" value="alpha/beta-Hydrolases"/>
    <property type="match status" value="1"/>
</dbReference>
<dbReference type="PANTHER" id="PTHR40841">
    <property type="entry name" value="SIDEROPHORE TRIACETYLFUSARININE C ESTERASE"/>
    <property type="match status" value="1"/>
</dbReference>
<protein>
    <submittedName>
        <fullName evidence="3">Alpha/beta hydrolase</fullName>
    </submittedName>
</protein>
<reference evidence="3 4" key="1">
    <citation type="submission" date="2019-08" db="EMBL/GenBank/DDBJ databases">
        <title>Complete genome sequence of Kushneria sp. YCWA18, a halophilic phosphate-solubilizing bacterium isolated from Daqiao saltern in China.</title>
        <authorList>
            <person name="Du G.-X."/>
            <person name="Qu L.-Y."/>
        </authorList>
    </citation>
    <scope>NUCLEOTIDE SEQUENCE [LARGE SCALE GENOMIC DNA]</scope>
    <source>
        <strain evidence="3 4">YCWA18</strain>
    </source>
</reference>